<evidence type="ECO:0000313" key="2">
    <source>
        <dbReference type="EMBL" id="KAF5319575.1"/>
    </source>
</evidence>
<feature type="compositionally biased region" description="Basic and acidic residues" evidence="1">
    <location>
        <begin position="523"/>
        <end position="537"/>
    </location>
</feature>
<feature type="region of interest" description="Disordered" evidence="1">
    <location>
        <begin position="657"/>
        <end position="702"/>
    </location>
</feature>
<feature type="compositionally biased region" description="Pro residues" evidence="1">
    <location>
        <begin position="789"/>
        <end position="799"/>
    </location>
</feature>
<evidence type="ECO:0000256" key="1">
    <source>
        <dbReference type="SAM" id="MobiDB-lite"/>
    </source>
</evidence>
<reference evidence="2 3" key="1">
    <citation type="journal article" date="2020" name="ISME J.">
        <title>Uncovering the hidden diversity of litter-decomposition mechanisms in mushroom-forming fungi.</title>
        <authorList>
            <person name="Floudas D."/>
            <person name="Bentzer J."/>
            <person name="Ahren D."/>
            <person name="Johansson T."/>
            <person name="Persson P."/>
            <person name="Tunlid A."/>
        </authorList>
    </citation>
    <scope>NUCLEOTIDE SEQUENCE [LARGE SCALE GENOMIC DNA]</scope>
    <source>
        <strain evidence="2 3">CBS 101986</strain>
    </source>
</reference>
<feature type="region of interest" description="Disordered" evidence="1">
    <location>
        <begin position="468"/>
        <end position="635"/>
    </location>
</feature>
<proteinExistence type="predicted"/>
<dbReference type="AlphaFoldDB" id="A0A8H5BAD6"/>
<feature type="compositionally biased region" description="Basic and acidic residues" evidence="1">
    <location>
        <begin position="421"/>
        <end position="433"/>
    </location>
</feature>
<feature type="region of interest" description="Disordered" evidence="1">
    <location>
        <begin position="331"/>
        <end position="435"/>
    </location>
</feature>
<accession>A0A8H5BAD6</accession>
<sequence length="811" mass="91929">MAAVVDRHWQSPPHAYHAQQQPHWAASIPPKNDVELTGTQLVNVLEHFSNLLQQAFGLGQPGAPPSMRFVVHGGACMLLHPGLQRLSRQQERNQPNMPRRTTTRDVDYLHRGFKQEYGHLPDAERRLRECILYTAAAFKLGADWMNADADVALPMANKPDGRPFDPIYDASLDPVNVKLHTVYQSHNGYLTLISVSPFWSVALKLVRFAKWDPGDVVLLLRNGTVLSGVNWTAEKIEHWLKTACWPMRYDTYTPLQMAGLRTRIHNSLKLLNDWNRDVVGSSPPEAVTGGRELTAWQTASNWQASAHDPVTPQIAMGVDSALANPPQWAFNQSQQDAQRDSHSPEESPVRITGRSLGRNSSPPSREPSRQPTPFIPPPPDYGDSPESGSYMDDVQDHPAGSTRRSRSRARQNQAPVWRNSVHRERSTQREQREAQGFLLGPIDRALRDIIDRGEIAVHPGVLNIVPAPQETLHSPTSAHYARRRQDKQRATERNHARGAKHHQDYGHSDSDPDSSEDDDSDDDRDKENRRGRDMETRRRGRRPHEIYAPSAPNRNIPGPSTHQTQAQAAPSVELEWYEVPARIGSGPAPAPRRPPRASTPSPEPEFNRSRSKWGTERRRPEPLDSQPVNVPPAASYHRPATVIPAAMTYPAPVVRQASAAPVIPIPTASRDQDAPRRRRRAAVPSEQPWERAVAPPSDLTDPAQLAQYQFEEQRRRFEEEKEVKRLLAERERQFYQPPPTPDAQPMTQEQQAQYQQQQQQLQQLEQQQQHARQTLYRQHYQQQFVYHPPAAPGPPPPWLQQPQQQGGYLYR</sequence>
<dbReference type="Proteomes" id="UP000567179">
    <property type="component" value="Unassembled WGS sequence"/>
</dbReference>
<feature type="compositionally biased region" description="Low complexity" evidence="1">
    <location>
        <begin position="748"/>
        <end position="769"/>
    </location>
</feature>
<feature type="region of interest" description="Disordered" evidence="1">
    <location>
        <begin position="728"/>
        <end position="811"/>
    </location>
</feature>
<feature type="compositionally biased region" description="Polar residues" evidence="1">
    <location>
        <begin position="558"/>
        <end position="568"/>
    </location>
</feature>
<comment type="caution">
    <text evidence="2">The sequence shown here is derived from an EMBL/GenBank/DDBJ whole genome shotgun (WGS) entry which is preliminary data.</text>
</comment>
<evidence type="ECO:0000313" key="3">
    <source>
        <dbReference type="Proteomes" id="UP000567179"/>
    </source>
</evidence>
<keyword evidence="3" id="KW-1185">Reference proteome</keyword>
<protein>
    <submittedName>
        <fullName evidence="2">Uncharacterized protein</fullName>
    </submittedName>
</protein>
<organism evidence="2 3">
    <name type="scientific">Psilocybe cf. subviscida</name>
    <dbReference type="NCBI Taxonomy" id="2480587"/>
    <lineage>
        <taxon>Eukaryota</taxon>
        <taxon>Fungi</taxon>
        <taxon>Dikarya</taxon>
        <taxon>Basidiomycota</taxon>
        <taxon>Agaricomycotina</taxon>
        <taxon>Agaricomycetes</taxon>
        <taxon>Agaricomycetidae</taxon>
        <taxon>Agaricales</taxon>
        <taxon>Agaricineae</taxon>
        <taxon>Strophariaceae</taxon>
        <taxon>Psilocybe</taxon>
    </lineage>
</organism>
<feature type="compositionally biased region" description="Basic and acidic residues" evidence="1">
    <location>
        <begin position="337"/>
        <end position="348"/>
    </location>
</feature>
<feature type="compositionally biased region" description="Basic and acidic residues" evidence="1">
    <location>
        <begin position="487"/>
        <end position="510"/>
    </location>
</feature>
<feature type="compositionally biased region" description="Acidic residues" evidence="1">
    <location>
        <begin position="511"/>
        <end position="522"/>
    </location>
</feature>
<feature type="compositionally biased region" description="Low complexity" evidence="1">
    <location>
        <begin position="800"/>
        <end position="811"/>
    </location>
</feature>
<feature type="region of interest" description="Disordered" evidence="1">
    <location>
        <begin position="1"/>
        <end position="23"/>
    </location>
</feature>
<name>A0A8H5BAD6_9AGAR</name>
<feature type="compositionally biased region" description="Polar residues" evidence="1">
    <location>
        <begin position="770"/>
        <end position="784"/>
    </location>
</feature>
<gene>
    <name evidence="2" type="ORF">D9619_008494</name>
</gene>
<dbReference type="OrthoDB" id="3141838at2759"/>
<dbReference type="EMBL" id="JAACJJ010000029">
    <property type="protein sequence ID" value="KAF5319575.1"/>
    <property type="molecule type" value="Genomic_DNA"/>
</dbReference>
<feature type="compositionally biased region" description="Basic and acidic residues" evidence="1">
    <location>
        <begin position="605"/>
        <end position="622"/>
    </location>
</feature>